<reference evidence="2" key="1">
    <citation type="submission" date="2015-05" db="EMBL/GenBank/DDBJ databases">
        <authorList>
            <person name="Urmite Genomes"/>
        </authorList>
    </citation>
    <scope>NUCLEOTIDE SEQUENCE [LARGE SCALE GENOMIC DNA]</scope>
    <source>
        <strain evidence="2">LF1</strain>
    </source>
</reference>
<gene>
    <name evidence="1" type="ORF">BN000_00205</name>
</gene>
<sequence length="261" mass="30435">MSKSELIEKLKKDLLDTGFPLELSISNTLKRNGWGVIHNSYYIDRDDQKGREIDLIARTFQYKEIDEEKFQEIAFSLIIEIKKAVKKPWVIFTTEKRGLLEDFYRLKYVSSGFNIETYRLNEVLFSNGPKVNETLGRNFYEGFSGNGARDDIYKALTGTVKALEHFKEVSVYKTEAAGRLMEIFESLVIIEGKLYEAFLDEDGELQVEERQYIQSTFNYLSPNYNTGDGNIVSIITIDYLKDLLLDRRNRLEDIFRGYLKM</sequence>
<proteinExistence type="predicted"/>
<name>A0A0U1NQL3_9BACI</name>
<keyword evidence="2" id="KW-1185">Reference proteome</keyword>
<protein>
    <submittedName>
        <fullName evidence="1">Uncharacterized protein</fullName>
    </submittedName>
</protein>
<dbReference type="Proteomes" id="UP000199087">
    <property type="component" value="Unassembled WGS sequence"/>
</dbReference>
<accession>A0A0U1NQL3</accession>
<evidence type="ECO:0000313" key="1">
    <source>
        <dbReference type="EMBL" id="CRK80324.1"/>
    </source>
</evidence>
<dbReference type="RefSeq" id="WP_090629682.1">
    <property type="nucleotide sequence ID" value="NZ_CVRB01000001.1"/>
</dbReference>
<dbReference type="AlphaFoldDB" id="A0A0U1NQL3"/>
<dbReference type="OrthoDB" id="2631933at2"/>
<dbReference type="STRING" id="1499688.BN000_00205"/>
<evidence type="ECO:0000313" key="2">
    <source>
        <dbReference type="Proteomes" id="UP000199087"/>
    </source>
</evidence>
<dbReference type="EMBL" id="CVRB01000001">
    <property type="protein sequence ID" value="CRK80324.1"/>
    <property type="molecule type" value="Genomic_DNA"/>
</dbReference>
<organism evidence="1 2">
    <name type="scientific">Neobacillus massiliamazoniensis</name>
    <dbReference type="NCBI Taxonomy" id="1499688"/>
    <lineage>
        <taxon>Bacteria</taxon>
        <taxon>Bacillati</taxon>
        <taxon>Bacillota</taxon>
        <taxon>Bacilli</taxon>
        <taxon>Bacillales</taxon>
        <taxon>Bacillaceae</taxon>
        <taxon>Neobacillus</taxon>
    </lineage>
</organism>